<keyword evidence="3" id="KW-1185">Reference proteome</keyword>
<accession>A0A7M7PM08</accession>
<feature type="region of interest" description="Disordered" evidence="1">
    <location>
        <begin position="1"/>
        <end position="148"/>
    </location>
</feature>
<dbReference type="GeneID" id="115928850"/>
<feature type="compositionally biased region" description="Gly residues" evidence="1">
    <location>
        <begin position="120"/>
        <end position="131"/>
    </location>
</feature>
<sequence>MMSNQPQQINSHSPPGTKEGVLTNGHHVINGSPQNGSPPGYIEMTQGPQHRPIPPIRVQSETPCPPSAAQTPVPSASQQRTIKQEGSSGENGYGAERDVLPALSSYSCAVHNGEPPKPGGQDGGNDEGGYSGENHPKNKGEGIDSLDL</sequence>
<dbReference type="AlphaFoldDB" id="A0A7M7PM08"/>
<dbReference type="Proteomes" id="UP000007110">
    <property type="component" value="Unassembled WGS sequence"/>
</dbReference>
<dbReference type="InParanoid" id="A0A7M7PM08"/>
<feature type="compositionally biased region" description="Polar residues" evidence="1">
    <location>
        <begin position="1"/>
        <end position="14"/>
    </location>
</feature>
<protein>
    <submittedName>
        <fullName evidence="2">Uncharacterized protein</fullName>
    </submittedName>
</protein>
<proteinExistence type="predicted"/>
<dbReference type="KEGG" id="spu:115928850"/>
<reference evidence="3" key="1">
    <citation type="submission" date="2015-02" db="EMBL/GenBank/DDBJ databases">
        <title>Genome sequencing for Strongylocentrotus purpuratus.</title>
        <authorList>
            <person name="Murali S."/>
            <person name="Liu Y."/>
            <person name="Vee V."/>
            <person name="English A."/>
            <person name="Wang M."/>
            <person name="Skinner E."/>
            <person name="Han Y."/>
            <person name="Muzny D.M."/>
            <person name="Worley K.C."/>
            <person name="Gibbs R.A."/>
        </authorList>
    </citation>
    <scope>NUCLEOTIDE SEQUENCE</scope>
</reference>
<organism evidence="2 3">
    <name type="scientific">Strongylocentrotus purpuratus</name>
    <name type="common">Purple sea urchin</name>
    <dbReference type="NCBI Taxonomy" id="7668"/>
    <lineage>
        <taxon>Eukaryota</taxon>
        <taxon>Metazoa</taxon>
        <taxon>Echinodermata</taxon>
        <taxon>Eleutherozoa</taxon>
        <taxon>Echinozoa</taxon>
        <taxon>Echinoidea</taxon>
        <taxon>Euechinoidea</taxon>
        <taxon>Echinacea</taxon>
        <taxon>Camarodonta</taxon>
        <taxon>Echinidea</taxon>
        <taxon>Strongylocentrotidae</taxon>
        <taxon>Strongylocentrotus</taxon>
    </lineage>
</organism>
<dbReference type="EnsemblMetazoa" id="XM_030996846">
    <property type="protein sequence ID" value="XP_030852706"/>
    <property type="gene ID" value="LOC115928850"/>
</dbReference>
<dbReference type="OrthoDB" id="10671079at2759"/>
<evidence type="ECO:0000313" key="2">
    <source>
        <dbReference type="EnsemblMetazoa" id="XP_030852706"/>
    </source>
</evidence>
<dbReference type="RefSeq" id="XP_030852706.1">
    <property type="nucleotide sequence ID" value="XM_030996846.1"/>
</dbReference>
<reference evidence="2" key="2">
    <citation type="submission" date="2021-01" db="UniProtKB">
        <authorList>
            <consortium name="EnsemblMetazoa"/>
        </authorList>
    </citation>
    <scope>IDENTIFICATION</scope>
</reference>
<evidence type="ECO:0000313" key="3">
    <source>
        <dbReference type="Proteomes" id="UP000007110"/>
    </source>
</evidence>
<evidence type="ECO:0000256" key="1">
    <source>
        <dbReference type="SAM" id="MobiDB-lite"/>
    </source>
</evidence>
<feature type="compositionally biased region" description="Polar residues" evidence="1">
    <location>
        <begin position="68"/>
        <end position="90"/>
    </location>
</feature>
<name>A0A7M7PM08_STRPU</name>